<proteinExistence type="predicted"/>
<dbReference type="AlphaFoldDB" id="A0A0C9VSU7"/>
<gene>
    <name evidence="1" type="ORF">M422DRAFT_255455</name>
</gene>
<keyword evidence="2" id="KW-1185">Reference proteome</keyword>
<dbReference type="EMBL" id="KN837136">
    <property type="protein sequence ID" value="KIJ41545.1"/>
    <property type="molecule type" value="Genomic_DNA"/>
</dbReference>
<evidence type="ECO:0000313" key="1">
    <source>
        <dbReference type="EMBL" id="KIJ41545.1"/>
    </source>
</evidence>
<dbReference type="HOGENOM" id="CLU_1205421_0_0_1"/>
<accession>A0A0C9VSU7</accession>
<dbReference type="Proteomes" id="UP000054279">
    <property type="component" value="Unassembled WGS sequence"/>
</dbReference>
<name>A0A0C9VSU7_SPHS4</name>
<protein>
    <submittedName>
        <fullName evidence="1">Uncharacterized protein</fullName>
    </submittedName>
</protein>
<reference evidence="1 2" key="1">
    <citation type="submission" date="2014-06" db="EMBL/GenBank/DDBJ databases">
        <title>Evolutionary Origins and Diversification of the Mycorrhizal Mutualists.</title>
        <authorList>
            <consortium name="DOE Joint Genome Institute"/>
            <consortium name="Mycorrhizal Genomics Consortium"/>
            <person name="Kohler A."/>
            <person name="Kuo A."/>
            <person name="Nagy L.G."/>
            <person name="Floudas D."/>
            <person name="Copeland A."/>
            <person name="Barry K.W."/>
            <person name="Cichocki N."/>
            <person name="Veneault-Fourrey C."/>
            <person name="LaButti K."/>
            <person name="Lindquist E.A."/>
            <person name="Lipzen A."/>
            <person name="Lundell T."/>
            <person name="Morin E."/>
            <person name="Murat C."/>
            <person name="Riley R."/>
            <person name="Ohm R."/>
            <person name="Sun H."/>
            <person name="Tunlid A."/>
            <person name="Henrissat B."/>
            <person name="Grigoriev I.V."/>
            <person name="Hibbett D.S."/>
            <person name="Martin F."/>
        </authorList>
    </citation>
    <scope>NUCLEOTIDE SEQUENCE [LARGE SCALE GENOMIC DNA]</scope>
    <source>
        <strain evidence="1 2">SS14</strain>
    </source>
</reference>
<sequence>MTICAYTLHQTTIVSNQTSHSPATRVDKCAEVLDGKVPGGNLEASPDTMRCGLISANTSSKWMKAVQLSKESYHQIGHSHRESPTHPLSERIIAPTPTTEPPTGSQALTTPVKVLYSRKRAHKLDENEDFLNKVRKYNSRPEHWSLYMWTALVGWHQNPMSVPNALREDNNGYFLEQDVDIAAWLTKVIGELPRQAIMLRMKGIFGSCTNFETACYGFDLNLFCAEMHRS</sequence>
<organism evidence="1 2">
    <name type="scientific">Sphaerobolus stellatus (strain SS14)</name>
    <dbReference type="NCBI Taxonomy" id="990650"/>
    <lineage>
        <taxon>Eukaryota</taxon>
        <taxon>Fungi</taxon>
        <taxon>Dikarya</taxon>
        <taxon>Basidiomycota</taxon>
        <taxon>Agaricomycotina</taxon>
        <taxon>Agaricomycetes</taxon>
        <taxon>Phallomycetidae</taxon>
        <taxon>Geastrales</taxon>
        <taxon>Sphaerobolaceae</taxon>
        <taxon>Sphaerobolus</taxon>
    </lineage>
</organism>
<evidence type="ECO:0000313" key="2">
    <source>
        <dbReference type="Proteomes" id="UP000054279"/>
    </source>
</evidence>